<comment type="function">
    <text evidence="3">Counteracts the endogenous Pycsar antiviral defense system. Phosphodiesterase that enables metal-dependent hydrolysis of host cyclic nucleotide Pycsar defense signals such as cCMP and cUMP.</text>
</comment>
<comment type="catalytic activity">
    <reaction evidence="2">
        <text>3',5'-cyclic CMP + H2O = CMP + H(+)</text>
        <dbReference type="Rhea" id="RHEA:72675"/>
        <dbReference type="ChEBI" id="CHEBI:15377"/>
        <dbReference type="ChEBI" id="CHEBI:15378"/>
        <dbReference type="ChEBI" id="CHEBI:58003"/>
        <dbReference type="ChEBI" id="CHEBI:60377"/>
    </reaction>
    <physiologicalReaction direction="left-to-right" evidence="2">
        <dbReference type="Rhea" id="RHEA:72676"/>
    </physiologicalReaction>
</comment>
<dbReference type="SUPFAM" id="SSF56281">
    <property type="entry name" value="Metallo-hydrolase/oxidoreductase"/>
    <property type="match status" value="1"/>
</dbReference>
<dbReference type="InterPro" id="IPR022877">
    <property type="entry name" value="UPF0173"/>
</dbReference>
<keyword evidence="8" id="KW-1185">Reference proteome</keyword>
<dbReference type="InterPro" id="IPR036866">
    <property type="entry name" value="RibonucZ/Hydroxyglut_hydro"/>
</dbReference>
<evidence type="ECO:0000256" key="4">
    <source>
        <dbReference type="ARBA" id="ARBA00048505"/>
    </source>
</evidence>
<dbReference type="SMART" id="SM00849">
    <property type="entry name" value="Lactamase_B"/>
    <property type="match status" value="1"/>
</dbReference>
<evidence type="ECO:0000313" key="8">
    <source>
        <dbReference type="Proteomes" id="UP001589747"/>
    </source>
</evidence>
<proteinExistence type="inferred from homology"/>
<dbReference type="EMBL" id="JBHMDO010000054">
    <property type="protein sequence ID" value="MFB9330820.1"/>
    <property type="molecule type" value="Genomic_DNA"/>
</dbReference>
<evidence type="ECO:0000256" key="3">
    <source>
        <dbReference type="ARBA" id="ARBA00034301"/>
    </source>
</evidence>
<dbReference type="Proteomes" id="UP001589747">
    <property type="component" value="Unassembled WGS sequence"/>
</dbReference>
<dbReference type="Pfam" id="PF12706">
    <property type="entry name" value="Lactamase_B_2"/>
    <property type="match status" value="1"/>
</dbReference>
<evidence type="ECO:0000256" key="5">
    <source>
        <dbReference type="HAMAP-Rule" id="MF_00457"/>
    </source>
</evidence>
<sequence>MQIVFHGHSCIQLTSRTHSILIDPYMDANPSAVAKADDILAHYILLTHGHDDHITDAVSIAKRNDAPIIAVEELAEYLASQGAKTEPMHVGGEWSFDFGRVHLTQAIHTSSVRTVDGQRLYAGVPVGYVVEMEGKTIYHAGDSGLFGDMKWIGQRFDIDIAFLPIGGRFTMGPSDALVAAEWIQARHVVPIHYGTFPLIRQNGGSFIESLSRKGISGRVMVPGEMIEVN</sequence>
<dbReference type="Gene3D" id="3.60.15.10">
    <property type="entry name" value="Ribonuclease Z/Hydroxyacylglutathione hydrolase-like"/>
    <property type="match status" value="1"/>
</dbReference>
<feature type="domain" description="Metallo-beta-lactamase" evidence="6">
    <location>
        <begin position="7"/>
        <end position="192"/>
    </location>
</feature>
<comment type="catalytic activity">
    <reaction evidence="4">
        <text>3',5'-cyclic UMP + H2O = UMP + H(+)</text>
        <dbReference type="Rhea" id="RHEA:70575"/>
        <dbReference type="ChEBI" id="CHEBI:15377"/>
        <dbReference type="ChEBI" id="CHEBI:15378"/>
        <dbReference type="ChEBI" id="CHEBI:57865"/>
        <dbReference type="ChEBI" id="CHEBI:184387"/>
    </reaction>
    <physiologicalReaction direction="left-to-right" evidence="4">
        <dbReference type="Rhea" id="RHEA:70576"/>
    </physiologicalReaction>
</comment>
<reference evidence="7 8" key="1">
    <citation type="submission" date="2024-09" db="EMBL/GenBank/DDBJ databases">
        <authorList>
            <person name="Sun Q."/>
            <person name="Mori K."/>
        </authorList>
    </citation>
    <scope>NUCLEOTIDE SEQUENCE [LARGE SCALE GENOMIC DNA]</scope>
    <source>
        <strain evidence="7 8">TISTR 2452</strain>
    </source>
</reference>
<organism evidence="7 8">
    <name type="scientific">Paenibacillus aurantiacus</name>
    <dbReference type="NCBI Taxonomy" id="1936118"/>
    <lineage>
        <taxon>Bacteria</taxon>
        <taxon>Bacillati</taxon>
        <taxon>Bacillota</taxon>
        <taxon>Bacilli</taxon>
        <taxon>Bacillales</taxon>
        <taxon>Paenibacillaceae</taxon>
        <taxon>Paenibacillus</taxon>
    </lineage>
</organism>
<accession>A0ABV5L015</accession>
<dbReference type="InterPro" id="IPR001279">
    <property type="entry name" value="Metallo-B-lactamas"/>
</dbReference>
<evidence type="ECO:0000256" key="2">
    <source>
        <dbReference type="ARBA" id="ARBA00034221"/>
    </source>
</evidence>
<comment type="similarity">
    <text evidence="5">Belongs to the UPF0173 family.</text>
</comment>
<dbReference type="NCBIfam" id="NF001911">
    <property type="entry name" value="PRK00685.1"/>
    <property type="match status" value="1"/>
</dbReference>
<keyword evidence="1 5" id="KW-0378">Hydrolase</keyword>
<evidence type="ECO:0000313" key="7">
    <source>
        <dbReference type="EMBL" id="MFB9330820.1"/>
    </source>
</evidence>
<gene>
    <name evidence="7" type="ORF">ACFFSY_33180</name>
</gene>
<dbReference type="InterPro" id="IPR050114">
    <property type="entry name" value="UPF0173_UPF0282_UlaG_hydrolase"/>
</dbReference>
<dbReference type="GO" id="GO:0016787">
    <property type="term" value="F:hydrolase activity"/>
    <property type="evidence" value="ECO:0007669"/>
    <property type="project" value="UniProtKB-KW"/>
</dbReference>
<evidence type="ECO:0000256" key="1">
    <source>
        <dbReference type="ARBA" id="ARBA00022801"/>
    </source>
</evidence>
<name>A0ABV5L015_9BACL</name>
<protein>
    <recommendedName>
        <fullName evidence="5">UPF0173 metal-dependent hydrolase ACFFSY_33180</fullName>
    </recommendedName>
</protein>
<dbReference type="PANTHER" id="PTHR43546:SF3">
    <property type="entry name" value="UPF0173 METAL-DEPENDENT HYDROLASE MJ1163"/>
    <property type="match status" value="1"/>
</dbReference>
<dbReference type="PANTHER" id="PTHR43546">
    <property type="entry name" value="UPF0173 METAL-DEPENDENT HYDROLASE MJ1163-RELATED"/>
    <property type="match status" value="1"/>
</dbReference>
<dbReference type="HAMAP" id="MF_00457">
    <property type="entry name" value="UPF0173"/>
    <property type="match status" value="1"/>
</dbReference>
<evidence type="ECO:0000259" key="6">
    <source>
        <dbReference type="SMART" id="SM00849"/>
    </source>
</evidence>
<comment type="caution">
    <text evidence="7">The sequence shown here is derived from an EMBL/GenBank/DDBJ whole genome shotgun (WGS) entry which is preliminary data.</text>
</comment>
<dbReference type="RefSeq" id="WP_377502589.1">
    <property type="nucleotide sequence ID" value="NZ_JBHMDO010000054.1"/>
</dbReference>